<reference evidence="2" key="1">
    <citation type="submission" date="2009-08" db="EMBL/GenBank/DDBJ databases">
        <title>The complete genome of Chitinophaga pinensis DSM 2588.</title>
        <authorList>
            <consortium name="US DOE Joint Genome Institute (JGI-PGF)"/>
            <person name="Lucas S."/>
            <person name="Copeland A."/>
            <person name="Lapidus A."/>
            <person name="Glavina del Rio T."/>
            <person name="Dalin E."/>
            <person name="Tice H."/>
            <person name="Bruce D."/>
            <person name="Goodwin L."/>
            <person name="Pitluck S."/>
            <person name="Kyrpides N."/>
            <person name="Mavromatis K."/>
            <person name="Ivanova N."/>
            <person name="Mikhailova N."/>
            <person name="Sims D."/>
            <person name="Meinche L."/>
            <person name="Brettin T."/>
            <person name="Detter J.C."/>
            <person name="Han C."/>
            <person name="Larimer F."/>
            <person name="Land M."/>
            <person name="Hauser L."/>
            <person name="Markowitz V."/>
            <person name="Cheng J.-F."/>
            <person name="Hugenholtz P."/>
            <person name="Woyke T."/>
            <person name="Wu D."/>
            <person name="Spring S."/>
            <person name="Klenk H.-P."/>
            <person name="Eisen J.A."/>
        </authorList>
    </citation>
    <scope>NUCLEOTIDE SEQUENCE [LARGE SCALE GENOMIC DNA]</scope>
    <source>
        <strain evidence="2">ATCC 43595 / DSM 2588 / LMG 13176 / NBRC 15968 / NCIMB 11800 / UQM 2034</strain>
    </source>
</reference>
<evidence type="ECO:0000313" key="1">
    <source>
        <dbReference type="EMBL" id="ACU60831.1"/>
    </source>
</evidence>
<dbReference type="EMBL" id="CP001699">
    <property type="protein sequence ID" value="ACU60831.1"/>
    <property type="molecule type" value="Genomic_DNA"/>
</dbReference>
<reference evidence="1 2" key="2">
    <citation type="journal article" date="2010" name="Stand. Genomic Sci.">
        <title>Complete genome sequence of Chitinophaga pinensis type strain (UQM 2034).</title>
        <authorList>
            <person name="Glavina Del Rio T."/>
            <person name="Abt B."/>
            <person name="Spring S."/>
            <person name="Lapidus A."/>
            <person name="Nolan M."/>
            <person name="Tice H."/>
            <person name="Copeland A."/>
            <person name="Cheng J.F."/>
            <person name="Chen F."/>
            <person name="Bruce D."/>
            <person name="Goodwin L."/>
            <person name="Pitluck S."/>
            <person name="Ivanova N."/>
            <person name="Mavromatis K."/>
            <person name="Mikhailova N."/>
            <person name="Pati A."/>
            <person name="Chen A."/>
            <person name="Palaniappan K."/>
            <person name="Land M."/>
            <person name="Hauser L."/>
            <person name="Chang Y.J."/>
            <person name="Jeffries C.D."/>
            <person name="Chain P."/>
            <person name="Saunders E."/>
            <person name="Detter J.C."/>
            <person name="Brettin T."/>
            <person name="Rohde M."/>
            <person name="Goker M."/>
            <person name="Bristow J."/>
            <person name="Eisen J.A."/>
            <person name="Markowitz V."/>
            <person name="Hugenholtz P."/>
            <person name="Kyrpides N.C."/>
            <person name="Klenk H.P."/>
            <person name="Lucas S."/>
        </authorList>
    </citation>
    <scope>NUCLEOTIDE SEQUENCE [LARGE SCALE GENOMIC DNA]</scope>
    <source>
        <strain evidence="2">ATCC 43595 / DSM 2588 / LMG 13176 / NBRC 15968 / NCIMB 11800 / UQM 2034</strain>
    </source>
</reference>
<name>A0A979GV57_CHIPD</name>
<proteinExistence type="predicted"/>
<dbReference type="Proteomes" id="UP000002215">
    <property type="component" value="Chromosome"/>
</dbReference>
<accession>A0A979GV57</accession>
<sequence length="34" mass="4119">MLLSTFCVEKWKILTFAAFKTEIFNNFYAFFAFE</sequence>
<dbReference type="KEGG" id="cpi:Cpin_3364"/>
<organism evidence="1 2">
    <name type="scientific">Chitinophaga pinensis (strain ATCC 43595 / DSM 2588 / LMG 13176 / NBRC 15968 / NCIMB 11800 / UQM 2034)</name>
    <dbReference type="NCBI Taxonomy" id="485918"/>
    <lineage>
        <taxon>Bacteria</taxon>
        <taxon>Pseudomonadati</taxon>
        <taxon>Bacteroidota</taxon>
        <taxon>Chitinophagia</taxon>
        <taxon>Chitinophagales</taxon>
        <taxon>Chitinophagaceae</taxon>
        <taxon>Chitinophaga</taxon>
    </lineage>
</organism>
<dbReference type="AlphaFoldDB" id="A0A979GV57"/>
<protein>
    <submittedName>
        <fullName evidence="1">Uncharacterized protein</fullName>
    </submittedName>
</protein>
<evidence type="ECO:0000313" key="2">
    <source>
        <dbReference type="Proteomes" id="UP000002215"/>
    </source>
</evidence>
<gene>
    <name evidence="1" type="ordered locus">Cpin_3364</name>
</gene>